<name>A0A315ERZ5_9BURK</name>
<dbReference type="PANTHER" id="PTHR38035">
    <property type="entry name" value="UPF0070 PROTEIN YFGM"/>
    <property type="match status" value="1"/>
</dbReference>
<reference evidence="10 11" key="1">
    <citation type="submission" date="2017-04" db="EMBL/GenBank/DDBJ databases">
        <title>Unexpected and diverse lifestyles within the genus Limnohabitans.</title>
        <authorList>
            <person name="Kasalicky V."/>
            <person name="Mehrshad M."/>
            <person name="Andrei S.-A."/>
            <person name="Salcher M."/>
            <person name="Kratochvilova H."/>
            <person name="Simek K."/>
            <person name="Ghai R."/>
        </authorList>
    </citation>
    <scope>NUCLEOTIDE SEQUENCE [LARGE SCALE GENOMIC DNA]</scope>
    <source>
        <strain evidence="10 11">MWH-C5</strain>
    </source>
</reference>
<dbReference type="GO" id="GO:0044877">
    <property type="term" value="F:protein-containing complex binding"/>
    <property type="evidence" value="ECO:0007669"/>
    <property type="project" value="InterPro"/>
</dbReference>
<sequence>MASHLDLEEQEQLDELKHFWKRWGDLITWVLIAVLGGYAAWMGWQSYSAKQAAQSAALYDTVERAALSNDMALLDRSVTDIKDKFASTTYAQQAAMLAARLYQDKDRKADAKAQLTWVIDKASDEGYQALARLRLAALLIDDKAYDEARKQLTAKAPEAFAPLMADRLGDLAMLQAQPAEAVQHYKNAWKGFEPNAEYRRLVAVKLAALGADPEETPAVESKK</sequence>
<evidence type="ECO:0000256" key="2">
    <source>
        <dbReference type="ARBA" id="ARBA00004236"/>
    </source>
</evidence>
<keyword evidence="7" id="KW-0143">Chaperone</keyword>
<evidence type="ECO:0000313" key="11">
    <source>
        <dbReference type="Proteomes" id="UP000251341"/>
    </source>
</evidence>
<dbReference type="RefSeq" id="WP_108402687.1">
    <property type="nucleotide sequence ID" value="NZ_NESP01000001.1"/>
</dbReference>
<comment type="caution">
    <text evidence="10">The sequence shown here is derived from an EMBL/GenBank/DDBJ whole genome shotgun (WGS) entry which is preliminary data.</text>
</comment>
<proteinExistence type="predicted"/>
<organism evidence="10 11">
    <name type="scientific">Limnohabitans curvus</name>
    <dbReference type="NCBI Taxonomy" id="323423"/>
    <lineage>
        <taxon>Bacteria</taxon>
        <taxon>Pseudomonadati</taxon>
        <taxon>Pseudomonadota</taxon>
        <taxon>Betaproteobacteria</taxon>
        <taxon>Burkholderiales</taxon>
        <taxon>Comamonadaceae</taxon>
        <taxon>Limnohabitans</taxon>
    </lineage>
</organism>
<dbReference type="InterPro" id="IPR018704">
    <property type="entry name" value="SecYEG/CpoB_TPR"/>
</dbReference>
<dbReference type="EMBL" id="NESP01000001">
    <property type="protein sequence ID" value="PUE60523.1"/>
    <property type="molecule type" value="Genomic_DNA"/>
</dbReference>
<dbReference type="AlphaFoldDB" id="A0A315ERZ5"/>
<comment type="subcellular location">
    <subcellularLocation>
        <location evidence="2">Cell membrane</location>
    </subcellularLocation>
    <subcellularLocation>
        <location evidence="1">Membrane</location>
        <topology evidence="1">Single-pass membrane protein</topology>
    </subcellularLocation>
</comment>
<dbReference type="PIRSF" id="PIRSF006170">
    <property type="entry name" value="YfgM"/>
    <property type="match status" value="1"/>
</dbReference>
<dbReference type="PANTHER" id="PTHR38035:SF1">
    <property type="entry name" value="ANCILLARY SECYEG TRANSLOCON SUBUNIT"/>
    <property type="match status" value="1"/>
</dbReference>
<dbReference type="InterPro" id="IPR026039">
    <property type="entry name" value="YfgM"/>
</dbReference>
<keyword evidence="4 8" id="KW-0812">Transmembrane</keyword>
<feature type="transmembrane region" description="Helical" evidence="8">
    <location>
        <begin position="26"/>
        <end position="44"/>
    </location>
</feature>
<gene>
    <name evidence="10" type="ORF">B9Z44_13660</name>
</gene>
<evidence type="ECO:0000256" key="3">
    <source>
        <dbReference type="ARBA" id="ARBA00022475"/>
    </source>
</evidence>
<protein>
    <recommendedName>
        <fullName evidence="9">Ancillary SecYEG translocon subunit/Cell division coordinator CpoB TPR domain-containing protein</fullName>
    </recommendedName>
</protein>
<evidence type="ECO:0000256" key="8">
    <source>
        <dbReference type="SAM" id="Phobius"/>
    </source>
</evidence>
<keyword evidence="3" id="KW-1003">Cell membrane</keyword>
<keyword evidence="5 8" id="KW-1133">Transmembrane helix</keyword>
<keyword evidence="11" id="KW-1185">Reference proteome</keyword>
<keyword evidence="6 8" id="KW-0472">Membrane</keyword>
<evidence type="ECO:0000256" key="6">
    <source>
        <dbReference type="ARBA" id="ARBA00023136"/>
    </source>
</evidence>
<evidence type="ECO:0000256" key="4">
    <source>
        <dbReference type="ARBA" id="ARBA00022692"/>
    </source>
</evidence>
<dbReference type="Pfam" id="PF09976">
    <property type="entry name" value="TPR_21"/>
    <property type="match status" value="1"/>
</dbReference>
<evidence type="ECO:0000259" key="9">
    <source>
        <dbReference type="Pfam" id="PF09976"/>
    </source>
</evidence>
<evidence type="ECO:0000256" key="7">
    <source>
        <dbReference type="ARBA" id="ARBA00023186"/>
    </source>
</evidence>
<dbReference type="Proteomes" id="UP000251341">
    <property type="component" value="Unassembled WGS sequence"/>
</dbReference>
<evidence type="ECO:0000256" key="5">
    <source>
        <dbReference type="ARBA" id="ARBA00022989"/>
    </source>
</evidence>
<evidence type="ECO:0000256" key="1">
    <source>
        <dbReference type="ARBA" id="ARBA00004167"/>
    </source>
</evidence>
<accession>A0A315ERZ5</accession>
<dbReference type="GO" id="GO:0005886">
    <property type="term" value="C:plasma membrane"/>
    <property type="evidence" value="ECO:0007669"/>
    <property type="project" value="UniProtKB-SubCell"/>
</dbReference>
<feature type="domain" description="Ancillary SecYEG translocon subunit/Cell division coordinator CpoB TPR" evidence="9">
    <location>
        <begin position="17"/>
        <end position="210"/>
    </location>
</feature>
<evidence type="ECO:0000313" key="10">
    <source>
        <dbReference type="EMBL" id="PUE60523.1"/>
    </source>
</evidence>